<geneLocation type="plasmid" evidence="2">
    <name>pIMP4-SEM1</name>
</geneLocation>
<dbReference type="EMBL" id="KX810825">
    <property type="protein sequence ID" value="APA22824.1"/>
    <property type="molecule type" value="Genomic_DNA"/>
</dbReference>
<evidence type="ECO:0000313" key="4">
    <source>
        <dbReference type="EMBL" id="EDA7615056.1"/>
    </source>
</evidence>
<accession>A0A077W3T3</accession>
<evidence type="ECO:0000259" key="1">
    <source>
        <dbReference type="Pfam" id="PF01464"/>
    </source>
</evidence>
<accession>A0A2J0RA22</accession>
<feature type="domain" description="Transglycosylase SLT" evidence="1">
    <location>
        <begin position="22"/>
        <end position="126"/>
    </location>
</feature>
<evidence type="ECO:0000313" key="2">
    <source>
        <dbReference type="EMBL" id="APA22824.1"/>
    </source>
</evidence>
<reference evidence="5" key="4">
    <citation type="submission" date="2019-06" db="EMBL/GenBank/DDBJ databases">
        <authorList>
            <consortium name="NCBI Pathogen Detection Project"/>
        </authorList>
    </citation>
    <scope>NUCLEOTIDE SEQUENCE</scope>
    <source>
        <strain evidence="5">Salmonella enterica</strain>
    </source>
</reference>
<dbReference type="RefSeq" id="WP_000494968.1">
    <property type="nucleotide sequence ID" value="NC_024983.1"/>
</dbReference>
<dbReference type="EMBL" id="DAAGLI010000026">
    <property type="protein sequence ID" value="HAB3532623.1"/>
    <property type="molecule type" value="Genomic_DNA"/>
</dbReference>
<reference evidence="3" key="3">
    <citation type="submission" date="2018-12" db="EMBL/GenBank/DDBJ databases">
        <authorList>
            <person name="Ashton P.M."/>
            <person name="Dallman T."/>
            <person name="Nair S."/>
            <person name="De Pinna E."/>
            <person name="Peters T."/>
            <person name="Grant K."/>
        </authorList>
    </citation>
    <scope>NUCLEOTIDE SEQUENCE</scope>
    <source>
        <strain evidence="4">116039</strain>
        <strain evidence="3">582921</strain>
    </source>
</reference>
<dbReference type="Pfam" id="PF01464">
    <property type="entry name" value="SLT"/>
    <property type="match status" value="1"/>
</dbReference>
<dbReference type="InterPro" id="IPR023346">
    <property type="entry name" value="Lysozyme-like_dom_sf"/>
</dbReference>
<reference evidence="5" key="2">
    <citation type="journal article" date="2018" name="Genome Biol.">
        <title>SKESA: strategic k-mer extension for scrupulous assemblies.</title>
        <authorList>
            <person name="Souvorov A."/>
            <person name="Agarwala R."/>
            <person name="Lipman D.J."/>
        </authorList>
    </citation>
    <scope>NUCLEOTIDE SEQUENCE</scope>
    <source>
        <strain evidence="5">Salmonella enterica</strain>
    </source>
</reference>
<dbReference type="AlphaFoldDB" id="A0A077W3T3"/>
<organism evidence="3">
    <name type="scientific">Salmonella typhimurium</name>
    <dbReference type="NCBI Taxonomy" id="90371"/>
    <lineage>
        <taxon>Bacteria</taxon>
        <taxon>Pseudomonadati</taxon>
        <taxon>Pseudomonadota</taxon>
        <taxon>Gammaproteobacteria</taxon>
        <taxon>Enterobacterales</taxon>
        <taxon>Enterobacteriaceae</taxon>
        <taxon>Salmonella</taxon>
    </lineage>
</organism>
<evidence type="ECO:0000313" key="5">
    <source>
        <dbReference type="EMBL" id="HAB3532623.1"/>
    </source>
</evidence>
<protein>
    <submittedName>
        <fullName evidence="3 4">Lytic transglycosylase</fullName>
    </submittedName>
</protein>
<dbReference type="EMBL" id="AAHUQY010000021">
    <property type="protein sequence ID" value="ECA5342745.1"/>
    <property type="molecule type" value="Genomic_DNA"/>
</dbReference>
<name>A0A077W3T3_SALTM</name>
<dbReference type="SUPFAM" id="SSF53955">
    <property type="entry name" value="Lysozyme-like"/>
    <property type="match status" value="1"/>
</dbReference>
<dbReference type="Gene3D" id="1.10.530.10">
    <property type="match status" value="1"/>
</dbReference>
<dbReference type="CDD" id="cd13400">
    <property type="entry name" value="LT_IagB-like"/>
    <property type="match status" value="1"/>
</dbReference>
<gene>
    <name evidence="4" type="ORF">A3V89_20010</name>
    <name evidence="3" type="ORF">ELS01_20395</name>
    <name evidence="5" type="ORF">GJE27_22845</name>
</gene>
<keyword evidence="2" id="KW-0614">Plasmid</keyword>
<evidence type="ECO:0000313" key="3">
    <source>
        <dbReference type="EMBL" id="ECA5342745.1"/>
    </source>
</evidence>
<proteinExistence type="predicted"/>
<sequence length="179" mass="20651">MFTPPADDVKPIPVPDEIYTQCITDAARYFGIDAELVFTLFDNEGGKVGTFSRNTNGTYDIGPMQINSSNLPEIKKHFPTVTWRVLAYDACASFWVGTWWLYRKIVDRKGNVFEGIADYNSKTPKVRAKYIFNFMVKYNRRIQQRNGMGELYQWTQQPPRYNGHIAKNVPEQNPTPVVK</sequence>
<dbReference type="EMBL" id="AALLDS010000033">
    <property type="protein sequence ID" value="EDA7615056.1"/>
    <property type="molecule type" value="Genomic_DNA"/>
</dbReference>
<reference evidence="2" key="1">
    <citation type="journal article" date="2016" name="Sci. Rep.">
        <title>Isolation and plasmid characterization of carbapenemase (IMP-4) producing Salmonella enterica Typhimurium from cats.</title>
        <authorList>
            <person name="Abraham S."/>
            <person name="O'Dea M."/>
            <person name="Trott D.J."/>
            <person name="Abraham R.J."/>
            <person name="Hughes D."/>
            <person name="Pang S."/>
            <person name="McKew G."/>
            <person name="Cheong E.Y."/>
            <person name="Merlino J."/>
            <person name="Saputra S."/>
            <person name="Malik R."/>
            <person name="Gottlieb T."/>
        </authorList>
    </citation>
    <scope>NUCLEOTIDE SEQUENCE</scope>
    <source>
        <strain evidence="2">MU1</strain>
        <plasmid evidence="2">pIMP4-SEM1</plasmid>
    </source>
</reference>
<dbReference type="InterPro" id="IPR008258">
    <property type="entry name" value="Transglycosylase_SLT_dom_1"/>
</dbReference>